<dbReference type="Proteomes" id="UP000640335">
    <property type="component" value="Unassembled WGS sequence"/>
</dbReference>
<gene>
    <name evidence="2" type="ORF">H9660_00230</name>
</gene>
<keyword evidence="3" id="KW-1185">Reference proteome</keyword>
<protein>
    <submittedName>
        <fullName evidence="2">Uncharacterized protein</fullName>
    </submittedName>
</protein>
<accession>A0ABR8PZG8</accession>
<keyword evidence="1" id="KW-1133">Transmembrane helix</keyword>
<feature type="transmembrane region" description="Helical" evidence="1">
    <location>
        <begin position="42"/>
        <end position="59"/>
    </location>
</feature>
<evidence type="ECO:0000313" key="3">
    <source>
        <dbReference type="Proteomes" id="UP000640335"/>
    </source>
</evidence>
<keyword evidence="1" id="KW-0812">Transmembrane</keyword>
<proteinExistence type="predicted"/>
<comment type="caution">
    <text evidence="2">The sequence shown here is derived from an EMBL/GenBank/DDBJ whole genome shotgun (WGS) entry which is preliminary data.</text>
</comment>
<evidence type="ECO:0000256" key="1">
    <source>
        <dbReference type="SAM" id="Phobius"/>
    </source>
</evidence>
<name>A0ABR8PZG8_9CLOT</name>
<keyword evidence="1" id="KW-0472">Membrane</keyword>
<evidence type="ECO:0000313" key="2">
    <source>
        <dbReference type="EMBL" id="MBD7913563.1"/>
    </source>
</evidence>
<organism evidence="2 3">
    <name type="scientific">Clostridium gallinarum</name>
    <dbReference type="NCBI Taxonomy" id="2762246"/>
    <lineage>
        <taxon>Bacteria</taxon>
        <taxon>Bacillati</taxon>
        <taxon>Bacillota</taxon>
        <taxon>Clostridia</taxon>
        <taxon>Eubacteriales</taxon>
        <taxon>Clostridiaceae</taxon>
        <taxon>Clostridium</taxon>
    </lineage>
</organism>
<dbReference type="EMBL" id="JACSQZ010000001">
    <property type="protein sequence ID" value="MBD7913563.1"/>
    <property type="molecule type" value="Genomic_DNA"/>
</dbReference>
<dbReference type="RefSeq" id="WP_191747324.1">
    <property type="nucleotide sequence ID" value="NZ_JACSQZ010000001.1"/>
</dbReference>
<reference evidence="2 3" key="1">
    <citation type="submission" date="2020-08" db="EMBL/GenBank/DDBJ databases">
        <title>A Genomic Blueprint of the Chicken Gut Microbiome.</title>
        <authorList>
            <person name="Gilroy R."/>
            <person name="Ravi A."/>
            <person name="Getino M."/>
            <person name="Pursley I."/>
            <person name="Horton D.L."/>
            <person name="Alikhan N.-F."/>
            <person name="Baker D."/>
            <person name="Gharbi K."/>
            <person name="Hall N."/>
            <person name="Watson M."/>
            <person name="Adriaenssens E.M."/>
            <person name="Foster-Nyarko E."/>
            <person name="Jarju S."/>
            <person name="Secka A."/>
            <person name="Antonio M."/>
            <person name="Oren A."/>
            <person name="Chaudhuri R."/>
            <person name="La Ragione R.M."/>
            <person name="Hildebrand F."/>
            <person name="Pallen M.J."/>
        </authorList>
    </citation>
    <scope>NUCLEOTIDE SEQUENCE [LARGE SCALE GENOMIC DNA]</scope>
    <source>
        <strain evidence="2 3">Sa3CUN1</strain>
    </source>
</reference>
<sequence>MISGIILIAGGLLCLLLPKANWYKESIIKHKHLETEEFLSFIRKIVGFVFIFLGILSFFL</sequence>